<keyword evidence="5" id="KW-0571">Peptide transport</keyword>
<organism evidence="11">
    <name type="scientific">Rosellinia necatrix</name>
    <name type="common">White root-rot fungus</name>
    <dbReference type="NCBI Taxonomy" id="77044"/>
    <lineage>
        <taxon>Eukaryota</taxon>
        <taxon>Fungi</taxon>
        <taxon>Dikarya</taxon>
        <taxon>Ascomycota</taxon>
        <taxon>Pezizomycotina</taxon>
        <taxon>Sordariomycetes</taxon>
        <taxon>Xylariomycetidae</taxon>
        <taxon>Xylariales</taxon>
        <taxon>Xylariaceae</taxon>
        <taxon>Rosellinia</taxon>
    </lineage>
</organism>
<keyword evidence="3" id="KW-0813">Transport</keyword>
<comment type="subcellular location">
    <subcellularLocation>
        <location evidence="1">Membrane</location>
        <topology evidence="1">Multi-pass membrane protein</topology>
    </subcellularLocation>
</comment>
<evidence type="ECO:0000256" key="4">
    <source>
        <dbReference type="ARBA" id="ARBA00022692"/>
    </source>
</evidence>
<dbReference type="GO" id="GO:0016020">
    <property type="term" value="C:membrane"/>
    <property type="evidence" value="ECO:0007669"/>
    <property type="project" value="UniProtKB-SubCell"/>
</dbReference>
<reference evidence="11" key="1">
    <citation type="submission" date="2016-03" db="EMBL/GenBank/DDBJ databases">
        <title>Draft genome sequence of Rosellinia necatrix.</title>
        <authorList>
            <person name="Kanematsu S."/>
        </authorList>
    </citation>
    <scope>NUCLEOTIDE SEQUENCE [LARGE SCALE GENOMIC DNA]</scope>
    <source>
        <strain evidence="11">W97</strain>
    </source>
</reference>
<keyword evidence="12" id="KW-1185">Reference proteome</keyword>
<dbReference type="EMBL" id="DF977511">
    <property type="protein sequence ID" value="GAW27069.1"/>
    <property type="molecule type" value="Genomic_DNA"/>
</dbReference>
<evidence type="ECO:0000256" key="7">
    <source>
        <dbReference type="ARBA" id="ARBA00022989"/>
    </source>
</evidence>
<gene>
    <name evidence="11" type="ORF">SAMD00023353_6600450</name>
</gene>
<feature type="transmembrane region" description="Helical" evidence="10">
    <location>
        <begin position="204"/>
        <end position="224"/>
    </location>
</feature>
<evidence type="ECO:0000313" key="12">
    <source>
        <dbReference type="Proteomes" id="UP000054516"/>
    </source>
</evidence>
<keyword evidence="6" id="KW-0653">Protein transport</keyword>
<dbReference type="Proteomes" id="UP000054516">
    <property type="component" value="Unassembled WGS sequence"/>
</dbReference>
<evidence type="ECO:0000256" key="5">
    <source>
        <dbReference type="ARBA" id="ARBA00022856"/>
    </source>
</evidence>
<dbReference type="Pfam" id="PF03169">
    <property type="entry name" value="OPT"/>
    <property type="match status" value="1"/>
</dbReference>
<protein>
    <submittedName>
        <fullName evidence="11">Putative OPT family small oligopeptide transporter</fullName>
    </submittedName>
</protein>
<keyword evidence="4 10" id="KW-0812">Transmembrane</keyword>
<dbReference type="OrthoDB" id="9986677at2759"/>
<sequence length="292" mass="32285">MFRFRRRATDNEDITPEVSSSEGTEVPDTFKHFEHRRQYDPNLPTDEIELIEAARASNDAEKAVKVGVALTEDDSSYPEVYSLLPLMASKALPSVAQRSAPPYGTTISTYQPIRYGHGPSGCSCAQSVPPSTCSSPYETPPSPLQLMLSSWWHTPSALAGICSFLTVCLKFWALGLILSLAAYGGGVLYATDVLLAQQVFYHQHFGWGFQLLFGITTLCTGYGLAGLMRRFLVWPAAMIWPSDLVNATLLYTLHDDKTADPAKTNGWRISRHRWFLYIMAGGFCDTILRASG</sequence>
<dbReference type="GO" id="GO:0015031">
    <property type="term" value="P:protein transport"/>
    <property type="evidence" value="ECO:0007669"/>
    <property type="project" value="UniProtKB-KW"/>
</dbReference>
<evidence type="ECO:0000256" key="6">
    <source>
        <dbReference type="ARBA" id="ARBA00022927"/>
    </source>
</evidence>
<evidence type="ECO:0000256" key="2">
    <source>
        <dbReference type="ARBA" id="ARBA00008807"/>
    </source>
</evidence>
<proteinExistence type="inferred from homology"/>
<accession>A0A1S8AAJ3</accession>
<dbReference type="InterPro" id="IPR004813">
    <property type="entry name" value="OPT"/>
</dbReference>
<evidence type="ECO:0000256" key="10">
    <source>
        <dbReference type="SAM" id="Phobius"/>
    </source>
</evidence>
<name>A0A1S8AAJ3_ROSNE</name>
<feature type="transmembrane region" description="Helical" evidence="10">
    <location>
        <begin position="157"/>
        <end position="184"/>
    </location>
</feature>
<keyword evidence="7 10" id="KW-1133">Transmembrane helix</keyword>
<evidence type="ECO:0000256" key="1">
    <source>
        <dbReference type="ARBA" id="ARBA00004141"/>
    </source>
</evidence>
<dbReference type="PANTHER" id="PTHR22601">
    <property type="entry name" value="ISP4 LIKE PROTEIN"/>
    <property type="match status" value="1"/>
</dbReference>
<dbReference type="InterPro" id="IPR004648">
    <property type="entry name" value="Oligpept_transpt"/>
</dbReference>
<dbReference type="AlphaFoldDB" id="A0A1S8AAJ3"/>
<evidence type="ECO:0000256" key="9">
    <source>
        <dbReference type="SAM" id="MobiDB-lite"/>
    </source>
</evidence>
<feature type="region of interest" description="Disordered" evidence="9">
    <location>
        <begin position="1"/>
        <end position="30"/>
    </location>
</feature>
<comment type="similarity">
    <text evidence="2">Belongs to the oligopeptide OPT transporter family.</text>
</comment>
<evidence type="ECO:0000313" key="11">
    <source>
        <dbReference type="EMBL" id="GAW27069.1"/>
    </source>
</evidence>
<evidence type="ECO:0000256" key="8">
    <source>
        <dbReference type="ARBA" id="ARBA00023136"/>
    </source>
</evidence>
<evidence type="ECO:0000256" key="3">
    <source>
        <dbReference type="ARBA" id="ARBA00022448"/>
    </source>
</evidence>
<keyword evidence="8 10" id="KW-0472">Membrane</keyword>
<dbReference type="GO" id="GO:0035673">
    <property type="term" value="F:oligopeptide transmembrane transporter activity"/>
    <property type="evidence" value="ECO:0007669"/>
    <property type="project" value="InterPro"/>
</dbReference>